<feature type="active site" evidence="5">
    <location>
        <position position="34"/>
    </location>
</feature>
<comment type="catalytic activity">
    <reaction evidence="4 5">
        <text>an acyl phosphate + H2O = a carboxylate + phosphate + H(+)</text>
        <dbReference type="Rhea" id="RHEA:14965"/>
        <dbReference type="ChEBI" id="CHEBI:15377"/>
        <dbReference type="ChEBI" id="CHEBI:15378"/>
        <dbReference type="ChEBI" id="CHEBI:29067"/>
        <dbReference type="ChEBI" id="CHEBI:43474"/>
        <dbReference type="ChEBI" id="CHEBI:59918"/>
        <dbReference type="EC" id="3.6.1.7"/>
    </reaction>
</comment>
<dbReference type="InterPro" id="IPR017968">
    <property type="entry name" value="Acylphosphatase_CS"/>
</dbReference>
<dbReference type="RefSeq" id="WP_004046119.1">
    <property type="nucleotide sequence ID" value="NZ_AQFR02000003.1"/>
</dbReference>
<dbReference type="PANTHER" id="PTHR47268:SF4">
    <property type="entry name" value="ACYLPHOSPHATASE"/>
    <property type="match status" value="1"/>
</dbReference>
<evidence type="ECO:0000259" key="7">
    <source>
        <dbReference type="PROSITE" id="PS51160"/>
    </source>
</evidence>
<dbReference type="InterPro" id="IPR020456">
    <property type="entry name" value="Acylphosphatase"/>
</dbReference>
<dbReference type="Pfam" id="PF00708">
    <property type="entry name" value="Acylphosphatase"/>
    <property type="match status" value="1"/>
</dbReference>
<sequence>MSLFDKFRKNSEPTEYVEAWKVIVSGTVQGVGFRYSVATLADAMSIPGTVKNTPDGTVTIVLQANKGKVDEFLKDLPHNLSPFAKITNMKVEKLENVGKLHSFRVLY</sequence>
<keyword evidence="5" id="KW-0378">Hydrolase</keyword>
<dbReference type="SUPFAM" id="SSF54975">
    <property type="entry name" value="Acylphosphatase/BLUF domain-like"/>
    <property type="match status" value="1"/>
</dbReference>
<gene>
    <name evidence="8" type="ORF">E5351_06440</name>
</gene>
<dbReference type="PROSITE" id="PS51160">
    <property type="entry name" value="ACYLPHOSPHATASE_3"/>
    <property type="match status" value="1"/>
</dbReference>
<dbReference type="GO" id="GO:0003998">
    <property type="term" value="F:acylphosphatase activity"/>
    <property type="evidence" value="ECO:0007669"/>
    <property type="project" value="UniProtKB-EC"/>
</dbReference>
<evidence type="ECO:0000313" key="8">
    <source>
        <dbReference type="EMBL" id="TGY14681.1"/>
    </source>
</evidence>
<dbReference type="Proteomes" id="UP000309117">
    <property type="component" value="Unassembled WGS sequence"/>
</dbReference>
<dbReference type="InterPro" id="IPR036046">
    <property type="entry name" value="Acylphosphatase-like_dom_sf"/>
</dbReference>
<organism evidence="8 9">
    <name type="scientific">Lactobacillus intestinalis</name>
    <dbReference type="NCBI Taxonomy" id="151781"/>
    <lineage>
        <taxon>Bacteria</taxon>
        <taxon>Bacillati</taxon>
        <taxon>Bacillota</taxon>
        <taxon>Bacilli</taxon>
        <taxon>Lactobacillales</taxon>
        <taxon>Lactobacillaceae</taxon>
        <taxon>Lactobacillus</taxon>
    </lineage>
</organism>
<evidence type="ECO:0000256" key="4">
    <source>
        <dbReference type="ARBA" id="ARBA00047645"/>
    </source>
</evidence>
<evidence type="ECO:0000256" key="5">
    <source>
        <dbReference type="PROSITE-ProRule" id="PRU00520"/>
    </source>
</evidence>
<evidence type="ECO:0000256" key="6">
    <source>
        <dbReference type="RuleBase" id="RU004168"/>
    </source>
</evidence>
<dbReference type="AlphaFoldDB" id="A0A4S2BJI0"/>
<feature type="domain" description="Acylphosphatase-like" evidence="7">
    <location>
        <begin position="19"/>
        <end position="107"/>
    </location>
</feature>
<dbReference type="PANTHER" id="PTHR47268">
    <property type="entry name" value="ACYLPHOSPHATASE"/>
    <property type="match status" value="1"/>
</dbReference>
<protein>
    <recommendedName>
        <fullName evidence="3 5">acylphosphatase</fullName>
        <ecNumber evidence="2 5">3.6.1.7</ecNumber>
    </recommendedName>
</protein>
<evidence type="ECO:0000313" key="9">
    <source>
        <dbReference type="Proteomes" id="UP000309117"/>
    </source>
</evidence>
<dbReference type="InterPro" id="IPR001792">
    <property type="entry name" value="Acylphosphatase-like_dom"/>
</dbReference>
<reference evidence="8 9" key="1">
    <citation type="submission" date="2019-04" db="EMBL/GenBank/DDBJ databases">
        <title>Microbes associate with the intestines of laboratory mice.</title>
        <authorList>
            <person name="Navarre W."/>
            <person name="Wong E."/>
            <person name="Huang K."/>
            <person name="Tropini C."/>
            <person name="Ng K."/>
            <person name="Yu B."/>
        </authorList>
    </citation>
    <scope>NUCLEOTIDE SEQUENCE [LARGE SCALE GENOMIC DNA]</scope>
    <source>
        <strain evidence="8 9">NM61_E11</strain>
    </source>
</reference>
<dbReference type="PROSITE" id="PS00150">
    <property type="entry name" value="ACYLPHOSPHATASE_1"/>
    <property type="match status" value="1"/>
</dbReference>
<evidence type="ECO:0000256" key="1">
    <source>
        <dbReference type="ARBA" id="ARBA00005614"/>
    </source>
</evidence>
<feature type="active site" evidence="5">
    <location>
        <position position="52"/>
    </location>
</feature>
<dbReference type="Gene3D" id="3.30.70.100">
    <property type="match status" value="1"/>
</dbReference>
<accession>A0A4S2BJI0</accession>
<comment type="caution">
    <text evidence="8">The sequence shown here is derived from an EMBL/GenBank/DDBJ whole genome shotgun (WGS) entry which is preliminary data.</text>
</comment>
<evidence type="ECO:0000256" key="2">
    <source>
        <dbReference type="ARBA" id="ARBA00012150"/>
    </source>
</evidence>
<comment type="similarity">
    <text evidence="1 6">Belongs to the acylphosphatase family.</text>
</comment>
<name>A0A4S2BJI0_9LACO</name>
<proteinExistence type="inferred from homology"/>
<dbReference type="EMBL" id="SRYV01000010">
    <property type="protein sequence ID" value="TGY14681.1"/>
    <property type="molecule type" value="Genomic_DNA"/>
</dbReference>
<dbReference type="EC" id="3.6.1.7" evidence="2 5"/>
<evidence type="ECO:0000256" key="3">
    <source>
        <dbReference type="ARBA" id="ARBA00015991"/>
    </source>
</evidence>